<proteinExistence type="predicted"/>
<protein>
    <submittedName>
        <fullName evidence="1">Uncharacterized protein</fullName>
    </submittedName>
</protein>
<reference evidence="1" key="1">
    <citation type="submission" date="2019-12" db="EMBL/GenBank/DDBJ databases">
        <title>Comparative genomics gives insights into the taxonomy of the Azoarcus-Aromatoleum group and reveals separate origins of nif in the plant-associated Azoarcus and non-plant-associated Aromatoleum sub-groups.</title>
        <authorList>
            <person name="Lafos M."/>
            <person name="Maluk M."/>
            <person name="Batista M."/>
            <person name="Junghare M."/>
            <person name="Carmona M."/>
            <person name="Faoro H."/>
            <person name="Cruz L.M."/>
            <person name="Battistoni F."/>
            <person name="De Souza E."/>
            <person name="Pedrosa F."/>
            <person name="Chen W.-M."/>
            <person name="Poole P.S."/>
            <person name="Dixon R.A."/>
            <person name="James E.K."/>
        </authorList>
    </citation>
    <scope>NUCLEOTIDE SEQUENCE</scope>
    <source>
        <strain evidence="1">LuFRes1</strain>
    </source>
</reference>
<name>A0ABX1PTV1_9RHOO</name>
<keyword evidence="2" id="KW-1185">Reference proteome</keyword>
<accession>A0ABX1PTV1</accession>
<dbReference type="Proteomes" id="UP000615989">
    <property type="component" value="Unassembled WGS sequence"/>
</dbReference>
<dbReference type="RefSeq" id="WP_169120098.1">
    <property type="nucleotide sequence ID" value="NZ_WTVG02000040.1"/>
</dbReference>
<dbReference type="EMBL" id="WTVG01000086">
    <property type="protein sequence ID" value="NMG26717.1"/>
    <property type="molecule type" value="Genomic_DNA"/>
</dbReference>
<sequence>MTHHQQETRPEQHFAHFLTETMLALDTDLQPVFLDWMADHPQIDGRLAFEVWIATAVPVDLSDAAELRRAYFVADRRGDTVTASGMEAELRESGLFDDIETMRVKVKELMDRAPGMHWV</sequence>
<evidence type="ECO:0000313" key="1">
    <source>
        <dbReference type="EMBL" id="NMG26717.1"/>
    </source>
</evidence>
<organism evidence="1 2">
    <name type="scientific">Aromatoleum anaerobium</name>
    <dbReference type="NCBI Taxonomy" id="182180"/>
    <lineage>
        <taxon>Bacteria</taxon>
        <taxon>Pseudomonadati</taxon>
        <taxon>Pseudomonadota</taxon>
        <taxon>Betaproteobacteria</taxon>
        <taxon>Rhodocyclales</taxon>
        <taxon>Rhodocyclaceae</taxon>
        <taxon>Aromatoleum</taxon>
    </lineage>
</organism>
<gene>
    <name evidence="1" type="ORF">GO606_18775</name>
</gene>
<comment type="caution">
    <text evidence="1">The sequence shown here is derived from an EMBL/GenBank/DDBJ whole genome shotgun (WGS) entry which is preliminary data.</text>
</comment>
<evidence type="ECO:0000313" key="2">
    <source>
        <dbReference type="Proteomes" id="UP000615989"/>
    </source>
</evidence>